<reference evidence="1 2" key="1">
    <citation type="submission" date="2015-03" db="EMBL/GenBank/DDBJ databases">
        <authorList>
            <consortium name="Pathogen Informatics"/>
        </authorList>
    </citation>
    <scope>NUCLEOTIDE SEQUENCE [LARGE SCALE GENOMIC DNA]</scope>
    <source>
        <strain evidence="1 2">G09801536</strain>
    </source>
</reference>
<protein>
    <submittedName>
        <fullName evidence="1">Uncharacterized protein</fullName>
    </submittedName>
</protein>
<name>A0A655JKS6_MYCTX</name>
<accession>A0A655JKS6</accession>
<organism evidence="1 2">
    <name type="scientific">Mycobacterium tuberculosis</name>
    <dbReference type="NCBI Taxonomy" id="1773"/>
    <lineage>
        <taxon>Bacteria</taxon>
        <taxon>Bacillati</taxon>
        <taxon>Actinomycetota</taxon>
        <taxon>Actinomycetes</taxon>
        <taxon>Mycobacteriales</taxon>
        <taxon>Mycobacteriaceae</taxon>
        <taxon>Mycobacterium</taxon>
        <taxon>Mycobacterium tuberculosis complex</taxon>
    </lineage>
</organism>
<dbReference type="Proteomes" id="UP000045842">
    <property type="component" value="Unassembled WGS sequence"/>
</dbReference>
<evidence type="ECO:0000313" key="1">
    <source>
        <dbReference type="EMBL" id="COX07450.1"/>
    </source>
</evidence>
<dbReference type="AlphaFoldDB" id="A0A655JKS6"/>
<sequence length="97" mass="10424">MSSWVTLALRCRDRSLWTSSERAIPTITAMVRSTTTVMIIVVNMTMTSPLGDTCALRMACQSNMPTATNISIPDSTASGMYCTTAPSPATKTNKTTL</sequence>
<proteinExistence type="predicted"/>
<gene>
    <name evidence="1" type="ORF">ERS007679_04629</name>
</gene>
<evidence type="ECO:0000313" key="2">
    <source>
        <dbReference type="Proteomes" id="UP000045842"/>
    </source>
</evidence>
<dbReference type="EMBL" id="CSAD01001338">
    <property type="protein sequence ID" value="COX07450.1"/>
    <property type="molecule type" value="Genomic_DNA"/>
</dbReference>